<protein>
    <submittedName>
        <fullName evidence="1">Uncharacterized protein</fullName>
    </submittedName>
</protein>
<name>Q6ZYG5_PSVY</name>
<reference evidence="1 2" key="1">
    <citation type="journal article" date="2004" name="Virology">
        <title>Morphology and genome organisation of the virus PSV of the hyperthermophilic archaeal genera Pyrobaculum and Thermoproteus: A novel virus family, the Globuloviridae.</title>
        <authorList>
            <person name="Haering M."/>
            <person name="Peng X."/>
            <person name="Bruegger K."/>
            <person name="Rachel R."/>
            <person name="Stetter K.O."/>
            <person name="Garrett R.A."/>
            <person name="Prangishvili D."/>
        </authorList>
    </citation>
    <scope>NUCLEOTIDE SEQUENCE [LARGE SCALE GENOMIC DNA]</scope>
    <source>
        <strain evidence="2">Isolate United States/Yellowstone</strain>
    </source>
</reference>
<organismHost>
    <name type="scientific">Pyrobaculum</name>
    <dbReference type="NCBI Taxonomy" id="2276"/>
</organismHost>
<dbReference type="GeneID" id="4432051"/>
<dbReference type="RefSeq" id="YP_015559.1">
    <property type="nucleotide sequence ID" value="NC_005872.1"/>
</dbReference>
<dbReference type="Proteomes" id="UP000008777">
    <property type="component" value="Segment"/>
</dbReference>
<dbReference type="EMBL" id="AJ635161">
    <property type="protein sequence ID" value="CAG25657.1"/>
    <property type="molecule type" value="Genomic_DNA"/>
</dbReference>
<sequence length="100" mass="11332">MRGAGNVKIRISVTEQLIRFILCRRLKGARGNVYTIKAAQICAEIFRGESKVPVSCKVTVRRYLLGALYDAIVHDLTDKYRIVVNVGKAWELLGCEEYED</sequence>
<evidence type="ECO:0000313" key="2">
    <source>
        <dbReference type="Proteomes" id="UP000008777"/>
    </source>
</evidence>
<accession>Q6ZYG5</accession>
<organismHost>
    <name type="scientific">Thermoproteus tenax</name>
    <dbReference type="NCBI Taxonomy" id="2271"/>
</organismHost>
<proteinExistence type="predicted"/>
<evidence type="ECO:0000313" key="1">
    <source>
        <dbReference type="EMBL" id="CAG25657.1"/>
    </source>
</evidence>
<organism evidence="1 2">
    <name type="scientific">Pyrobaculum spherical virus (isolate United States/Yellowstone)</name>
    <name type="common">PSV</name>
    <dbReference type="NCBI Taxonomy" id="654907"/>
    <lineage>
        <taxon>Viruses</taxon>
        <taxon>Viruses incertae sedis</taxon>
        <taxon>Globuloviridae</taxon>
        <taxon>Alphaglobulovirus</taxon>
        <taxon>Alphaglobulovirus obsidianense</taxon>
    </lineage>
</organism>
<keyword evidence="2" id="KW-1185">Reference proteome</keyword>
<dbReference type="KEGG" id="vg:4432051"/>